<protein>
    <recommendedName>
        <fullName evidence="3">DUF2797 domain-containing protein</fullName>
    </recommendedName>
</protein>
<accession>A0A1Q5PLR3</accession>
<dbReference type="Proteomes" id="UP000186785">
    <property type="component" value="Unassembled WGS sequence"/>
</dbReference>
<evidence type="ECO:0000313" key="2">
    <source>
        <dbReference type="Proteomes" id="UP000186785"/>
    </source>
</evidence>
<dbReference type="OrthoDB" id="4876946at2"/>
<comment type="caution">
    <text evidence="1">The sequence shown here is derived from an EMBL/GenBank/DDBJ whole genome shotgun (WGS) entry which is preliminary data.</text>
</comment>
<dbReference type="InterPro" id="IPR021246">
    <property type="entry name" value="DUF2797"/>
</dbReference>
<dbReference type="AlphaFoldDB" id="A0A1Q5PLR3"/>
<dbReference type="Pfam" id="PF10977">
    <property type="entry name" value="DUF2797"/>
    <property type="match status" value="1"/>
</dbReference>
<evidence type="ECO:0000313" key="1">
    <source>
        <dbReference type="EMBL" id="OKL47957.1"/>
    </source>
</evidence>
<dbReference type="RefSeq" id="WP_073709317.1">
    <property type="nucleotide sequence ID" value="NZ_MQSV01000003.1"/>
</dbReference>
<evidence type="ECO:0008006" key="3">
    <source>
        <dbReference type="Google" id="ProtNLM"/>
    </source>
</evidence>
<dbReference type="STRING" id="1921764.BSR28_05785"/>
<proteinExistence type="predicted"/>
<name>A0A1Q5PLR3_9ACTO</name>
<reference evidence="1 2" key="1">
    <citation type="submission" date="2016-11" db="EMBL/GenBank/DDBJ databases">
        <title>Actinomyces gypaetusis sp. nov. isolated from the vulture Gypaetus barbatus in Qinghai Tibet Plateau China.</title>
        <authorList>
            <person name="Meng X."/>
        </authorList>
    </citation>
    <scope>NUCLEOTIDE SEQUENCE [LARGE SCALE GENOMIC DNA]</scope>
    <source>
        <strain evidence="1 2">VUL4_2</strain>
    </source>
</reference>
<organism evidence="1 2">
    <name type="scientific">Boudabousia liubingyangii</name>
    <dbReference type="NCBI Taxonomy" id="1921764"/>
    <lineage>
        <taxon>Bacteria</taxon>
        <taxon>Bacillati</taxon>
        <taxon>Actinomycetota</taxon>
        <taxon>Actinomycetes</taxon>
        <taxon>Actinomycetales</taxon>
        <taxon>Actinomycetaceae</taxon>
        <taxon>Boudabousia</taxon>
    </lineage>
</organism>
<dbReference type="EMBL" id="MQSV01000003">
    <property type="protein sequence ID" value="OKL47957.1"/>
    <property type="molecule type" value="Genomic_DNA"/>
</dbReference>
<sequence length="337" mass="36283">MLAYLLKTYANNGQMVLRFRLLDQDGQPLPAIEDPANPLPETSKTARYLDVHPGQQLQVKPTGQRRCVGHSRLQPDGTFLYVPCRTARVIDKSTQCFPCRRADQSMLIHRTPRERASEALVKYLDVPHFLYVATFADGTSKVGTSRSLRGVNRWVEQGAVMAQRLGEYPDGWAVRQAEDAVSGGCALTQQVRSSRKAASYVAGTALEVEELEDVCVDAARQALQVLDPLGLRGDEADGPGGFLGSPWQNEVALDYLQEGFLANQQVPQGRVDLKKQGGPWHLQQLVGTTGFLTPGGVGTSGAEGVASDAGASVPAEGPVSAADFGALKAIEAELEVQ</sequence>
<gene>
    <name evidence="1" type="ORF">BSR29_05615</name>
</gene>
<keyword evidence="2" id="KW-1185">Reference proteome</keyword>